<reference evidence="2" key="1">
    <citation type="submission" date="2022-06" db="EMBL/GenBank/DDBJ databases">
        <authorList>
            <consortium name="SYNGENTA / RWTH Aachen University"/>
        </authorList>
    </citation>
    <scope>NUCLEOTIDE SEQUENCE</scope>
</reference>
<dbReference type="AlphaFoldDB" id="A0AAV0AL57"/>
<dbReference type="EMBL" id="CALTRL010000450">
    <property type="protein sequence ID" value="CAH7668208.1"/>
    <property type="molecule type" value="Genomic_DNA"/>
</dbReference>
<accession>A0AAV0AL57</accession>
<organism evidence="2 3">
    <name type="scientific">Phakopsora pachyrhizi</name>
    <name type="common">Asian soybean rust disease fungus</name>
    <dbReference type="NCBI Taxonomy" id="170000"/>
    <lineage>
        <taxon>Eukaryota</taxon>
        <taxon>Fungi</taxon>
        <taxon>Dikarya</taxon>
        <taxon>Basidiomycota</taxon>
        <taxon>Pucciniomycotina</taxon>
        <taxon>Pucciniomycetes</taxon>
        <taxon>Pucciniales</taxon>
        <taxon>Phakopsoraceae</taxon>
        <taxon>Phakopsora</taxon>
    </lineage>
</organism>
<evidence type="ECO:0000256" key="1">
    <source>
        <dbReference type="SAM" id="MobiDB-lite"/>
    </source>
</evidence>
<dbReference type="Proteomes" id="UP001153365">
    <property type="component" value="Unassembled WGS sequence"/>
</dbReference>
<evidence type="ECO:0000313" key="2">
    <source>
        <dbReference type="EMBL" id="CAH7668208.1"/>
    </source>
</evidence>
<sequence>MNHNANGPDGPVLLYQFMKKNNKITNLSNESFVNESHKPDIVQVICNYIANSPANNIKDIEFLGYMHFISRMIYIGDTKIREGQKNLVLCDFAFYAGLLSLKQKFEKHDYRTQIINCLIKILESRQLSGEDLLNFLDSHSENLNWLHEYFAPNLAGVKDIQQKELTARISFDSYLLQLNNNILLASKGEEGYPTIKKNLELMGDMAKPTSLSSIQSKTAAIATLSHFTSQYLNIDELGKPALKKIEEIANSEDSNFQPRHLAKAYLEYLLKKQNKHNSLEGPSTSGTKLEIKNYD</sequence>
<protein>
    <submittedName>
        <fullName evidence="2">Expressed protein</fullName>
    </submittedName>
</protein>
<feature type="non-terminal residue" evidence="2">
    <location>
        <position position="295"/>
    </location>
</feature>
<keyword evidence="3" id="KW-1185">Reference proteome</keyword>
<proteinExistence type="predicted"/>
<name>A0AAV0AL57_PHAPC</name>
<evidence type="ECO:0000313" key="3">
    <source>
        <dbReference type="Proteomes" id="UP001153365"/>
    </source>
</evidence>
<comment type="caution">
    <text evidence="2">The sequence shown here is derived from an EMBL/GenBank/DDBJ whole genome shotgun (WGS) entry which is preliminary data.</text>
</comment>
<feature type="region of interest" description="Disordered" evidence="1">
    <location>
        <begin position="276"/>
        <end position="295"/>
    </location>
</feature>
<gene>
    <name evidence="2" type="ORF">PPACK8108_LOCUS2680</name>
</gene>
<feature type="non-terminal residue" evidence="2">
    <location>
        <position position="1"/>
    </location>
</feature>